<gene>
    <name evidence="1" type="ORF">AABB24_023782</name>
</gene>
<dbReference type="EMBL" id="JBJKTR010000014">
    <property type="protein sequence ID" value="KAL3344513.1"/>
    <property type="molecule type" value="Genomic_DNA"/>
</dbReference>
<dbReference type="AlphaFoldDB" id="A0ABD2SKX2"/>
<name>A0ABD2SKX2_9SOLN</name>
<feature type="non-terminal residue" evidence="1">
    <location>
        <position position="117"/>
    </location>
</feature>
<organism evidence="1 2">
    <name type="scientific">Solanum stoloniferum</name>
    <dbReference type="NCBI Taxonomy" id="62892"/>
    <lineage>
        <taxon>Eukaryota</taxon>
        <taxon>Viridiplantae</taxon>
        <taxon>Streptophyta</taxon>
        <taxon>Embryophyta</taxon>
        <taxon>Tracheophyta</taxon>
        <taxon>Spermatophyta</taxon>
        <taxon>Magnoliopsida</taxon>
        <taxon>eudicotyledons</taxon>
        <taxon>Gunneridae</taxon>
        <taxon>Pentapetalae</taxon>
        <taxon>asterids</taxon>
        <taxon>lamiids</taxon>
        <taxon>Solanales</taxon>
        <taxon>Solanaceae</taxon>
        <taxon>Solanoideae</taxon>
        <taxon>Solaneae</taxon>
        <taxon>Solanum</taxon>
    </lineage>
</organism>
<keyword evidence="2" id="KW-1185">Reference proteome</keyword>
<reference evidence="1 2" key="1">
    <citation type="submission" date="2024-05" db="EMBL/GenBank/DDBJ databases">
        <title>De novo assembly of an allotetraploid wild potato.</title>
        <authorList>
            <person name="Hosaka A.J."/>
        </authorList>
    </citation>
    <scope>NUCLEOTIDE SEQUENCE [LARGE SCALE GENOMIC DNA]</scope>
    <source>
        <tissue evidence="1">Young leaves</tissue>
    </source>
</reference>
<protein>
    <submittedName>
        <fullName evidence="1">Uncharacterized protein</fullName>
    </submittedName>
</protein>
<proteinExistence type="predicted"/>
<comment type="caution">
    <text evidence="1">The sequence shown here is derived from an EMBL/GenBank/DDBJ whole genome shotgun (WGS) entry which is preliminary data.</text>
</comment>
<accession>A0ABD2SKX2</accession>
<sequence>MSNEEPFIEGNFWGSRFWGETDKISIPWPISNSNAINFFHKSRKTSFYEIFAPFRKRKGGETAGINSSVLTMPRGAISQSQGRLQWCFAAVTVLLRGTREKTTRSSVLRRFLLCEHC</sequence>
<evidence type="ECO:0000313" key="1">
    <source>
        <dbReference type="EMBL" id="KAL3344513.1"/>
    </source>
</evidence>
<evidence type="ECO:0000313" key="2">
    <source>
        <dbReference type="Proteomes" id="UP001627284"/>
    </source>
</evidence>
<dbReference type="Proteomes" id="UP001627284">
    <property type="component" value="Unassembled WGS sequence"/>
</dbReference>